<organism evidence="6 7">
    <name type="scientific">Desulfatibacillum alkenivorans DSM 16219</name>
    <dbReference type="NCBI Taxonomy" id="1121393"/>
    <lineage>
        <taxon>Bacteria</taxon>
        <taxon>Pseudomonadati</taxon>
        <taxon>Thermodesulfobacteriota</taxon>
        <taxon>Desulfobacteria</taxon>
        <taxon>Desulfobacterales</taxon>
        <taxon>Desulfatibacillaceae</taxon>
        <taxon>Desulfatibacillum</taxon>
    </lineage>
</organism>
<dbReference type="RefSeq" id="WP_083611139.1">
    <property type="nucleotide sequence ID" value="NZ_FQZU01000027.1"/>
</dbReference>
<dbReference type="EMBL" id="FQZU01000027">
    <property type="protein sequence ID" value="SHK56043.1"/>
    <property type="molecule type" value="Genomic_DNA"/>
</dbReference>
<reference evidence="7" key="1">
    <citation type="submission" date="2016-11" db="EMBL/GenBank/DDBJ databases">
        <authorList>
            <person name="Varghese N."/>
            <person name="Submissions S."/>
        </authorList>
    </citation>
    <scope>NUCLEOTIDE SEQUENCE [LARGE SCALE GENOMIC DNA]</scope>
    <source>
        <strain evidence="7">DSM 16219</strain>
    </source>
</reference>
<evidence type="ECO:0000259" key="5">
    <source>
        <dbReference type="PROSITE" id="PS51063"/>
    </source>
</evidence>
<keyword evidence="7" id="KW-1185">Reference proteome</keyword>
<dbReference type="GO" id="GO:0005829">
    <property type="term" value="C:cytosol"/>
    <property type="evidence" value="ECO:0007669"/>
    <property type="project" value="TreeGrafter"/>
</dbReference>
<dbReference type="OrthoDB" id="892842at2"/>
<dbReference type="SMART" id="SM00419">
    <property type="entry name" value="HTH_CRP"/>
    <property type="match status" value="1"/>
</dbReference>
<sequence>MGLDKSLDKVFEIISHIPFFAGLDEDQLRLVRNMAAEVSFKKGQFIFYDGDQAQGFYAALDGQVKIYKISPEGKEQIFHVFGPGEPFGEVPVFSGDSYPANAQALIKTKCLYFSRKGIVELINQSPPIAMNMLAVLARRLREFTVQVENLSLKEVDGRVAGYILHMAAEQNSLDLVVLHISKAHLASLLGTIPETLSRSLGRLKDRGLIQVDKREIQILDRQGLEDCSTGGNGDVDD</sequence>
<dbReference type="AlphaFoldDB" id="A0A1M6TGJ0"/>
<keyword evidence="3" id="KW-0804">Transcription</keyword>
<dbReference type="InterPro" id="IPR012318">
    <property type="entry name" value="HTH_CRP"/>
</dbReference>
<feature type="domain" description="HTH crp-type" evidence="5">
    <location>
        <begin position="153"/>
        <end position="222"/>
    </location>
</feature>
<dbReference type="InterPro" id="IPR014710">
    <property type="entry name" value="RmlC-like_jellyroll"/>
</dbReference>
<dbReference type="InterPro" id="IPR018490">
    <property type="entry name" value="cNMP-bd_dom_sf"/>
</dbReference>
<dbReference type="CDD" id="cd00038">
    <property type="entry name" value="CAP_ED"/>
    <property type="match status" value="1"/>
</dbReference>
<evidence type="ECO:0000313" key="6">
    <source>
        <dbReference type="EMBL" id="SHK56043.1"/>
    </source>
</evidence>
<dbReference type="InterPro" id="IPR036390">
    <property type="entry name" value="WH_DNA-bd_sf"/>
</dbReference>
<dbReference type="GO" id="GO:0003677">
    <property type="term" value="F:DNA binding"/>
    <property type="evidence" value="ECO:0007669"/>
    <property type="project" value="UniProtKB-KW"/>
</dbReference>
<dbReference type="PANTHER" id="PTHR24567">
    <property type="entry name" value="CRP FAMILY TRANSCRIPTIONAL REGULATORY PROTEIN"/>
    <property type="match status" value="1"/>
</dbReference>
<gene>
    <name evidence="6" type="ORF">SAMN02745216_03671</name>
</gene>
<dbReference type="Proteomes" id="UP000183994">
    <property type="component" value="Unassembled WGS sequence"/>
</dbReference>
<protein>
    <submittedName>
        <fullName evidence="6">Transcriptional regulator, Crp/Fnr family</fullName>
    </submittedName>
</protein>
<evidence type="ECO:0000256" key="1">
    <source>
        <dbReference type="ARBA" id="ARBA00023015"/>
    </source>
</evidence>
<keyword evidence="2" id="KW-0238">DNA-binding</keyword>
<proteinExistence type="predicted"/>
<dbReference type="InterPro" id="IPR036388">
    <property type="entry name" value="WH-like_DNA-bd_sf"/>
</dbReference>
<dbReference type="InterPro" id="IPR000595">
    <property type="entry name" value="cNMP-bd_dom"/>
</dbReference>
<dbReference type="Gene3D" id="2.60.120.10">
    <property type="entry name" value="Jelly Rolls"/>
    <property type="match status" value="1"/>
</dbReference>
<dbReference type="PANTHER" id="PTHR24567:SF68">
    <property type="entry name" value="DNA-BINDING TRANSCRIPTIONAL DUAL REGULATOR CRP"/>
    <property type="match status" value="1"/>
</dbReference>
<evidence type="ECO:0000256" key="3">
    <source>
        <dbReference type="ARBA" id="ARBA00023163"/>
    </source>
</evidence>
<dbReference type="PRINTS" id="PR00034">
    <property type="entry name" value="HTHCRP"/>
</dbReference>
<evidence type="ECO:0000256" key="2">
    <source>
        <dbReference type="ARBA" id="ARBA00023125"/>
    </source>
</evidence>
<accession>A0A1M6TGJ0</accession>
<dbReference type="Pfam" id="PF13545">
    <property type="entry name" value="HTH_Crp_2"/>
    <property type="match status" value="1"/>
</dbReference>
<name>A0A1M6TGJ0_9BACT</name>
<dbReference type="SUPFAM" id="SSF46785">
    <property type="entry name" value="Winged helix' DNA-binding domain"/>
    <property type="match status" value="1"/>
</dbReference>
<feature type="domain" description="Cyclic nucleotide-binding" evidence="4">
    <location>
        <begin position="19"/>
        <end position="139"/>
    </location>
</feature>
<keyword evidence="1" id="KW-0805">Transcription regulation</keyword>
<dbReference type="PROSITE" id="PS51063">
    <property type="entry name" value="HTH_CRP_2"/>
    <property type="match status" value="1"/>
</dbReference>
<dbReference type="SMART" id="SM00100">
    <property type="entry name" value="cNMP"/>
    <property type="match status" value="1"/>
</dbReference>
<dbReference type="GO" id="GO:0003700">
    <property type="term" value="F:DNA-binding transcription factor activity"/>
    <property type="evidence" value="ECO:0007669"/>
    <property type="project" value="TreeGrafter"/>
</dbReference>
<dbReference type="PROSITE" id="PS50042">
    <property type="entry name" value="CNMP_BINDING_3"/>
    <property type="match status" value="1"/>
</dbReference>
<dbReference type="InterPro" id="IPR050397">
    <property type="entry name" value="Env_Response_Regulators"/>
</dbReference>
<dbReference type="Gene3D" id="1.10.10.10">
    <property type="entry name" value="Winged helix-like DNA-binding domain superfamily/Winged helix DNA-binding domain"/>
    <property type="match status" value="1"/>
</dbReference>
<dbReference type="STRING" id="1121393.SAMN02745216_03671"/>
<dbReference type="SUPFAM" id="SSF51206">
    <property type="entry name" value="cAMP-binding domain-like"/>
    <property type="match status" value="1"/>
</dbReference>
<dbReference type="Pfam" id="PF00027">
    <property type="entry name" value="cNMP_binding"/>
    <property type="match status" value="1"/>
</dbReference>
<evidence type="ECO:0000259" key="4">
    <source>
        <dbReference type="PROSITE" id="PS50042"/>
    </source>
</evidence>
<evidence type="ECO:0000313" key="7">
    <source>
        <dbReference type="Proteomes" id="UP000183994"/>
    </source>
</evidence>